<dbReference type="Proteomes" id="UP000252733">
    <property type="component" value="Unassembled WGS sequence"/>
</dbReference>
<dbReference type="Pfam" id="PF13576">
    <property type="entry name" value="Pentapeptide_3"/>
    <property type="match status" value="2"/>
</dbReference>
<evidence type="ECO:0000256" key="1">
    <source>
        <dbReference type="SAM" id="SignalP"/>
    </source>
</evidence>
<organism evidence="2 3">
    <name type="scientific">Marinilabilia salmonicolor</name>
    <dbReference type="NCBI Taxonomy" id="989"/>
    <lineage>
        <taxon>Bacteria</taxon>
        <taxon>Pseudomonadati</taxon>
        <taxon>Bacteroidota</taxon>
        <taxon>Bacteroidia</taxon>
        <taxon>Marinilabiliales</taxon>
        <taxon>Marinilabiliaceae</taxon>
        <taxon>Marinilabilia</taxon>
    </lineage>
</organism>
<comment type="caution">
    <text evidence="2">The sequence shown here is derived from an EMBL/GenBank/DDBJ whole genome shotgun (WGS) entry which is preliminary data.</text>
</comment>
<dbReference type="InterPro" id="IPR001646">
    <property type="entry name" value="5peptide_repeat"/>
</dbReference>
<dbReference type="RefSeq" id="WP_106152666.1">
    <property type="nucleotide sequence ID" value="NZ_PVTS01000005.1"/>
</dbReference>
<name>A0A2T0XP41_9BACT</name>
<dbReference type="AlphaFoldDB" id="A0A2T0XP41"/>
<evidence type="ECO:0000313" key="3">
    <source>
        <dbReference type="Proteomes" id="UP000252733"/>
    </source>
</evidence>
<feature type="signal peptide" evidence="1">
    <location>
        <begin position="1"/>
        <end position="18"/>
    </location>
</feature>
<keyword evidence="1" id="KW-0732">Signal</keyword>
<keyword evidence="3" id="KW-1185">Reference proteome</keyword>
<dbReference type="EMBL" id="QPIZ01000020">
    <property type="protein sequence ID" value="RCW30786.1"/>
    <property type="molecule type" value="Genomic_DNA"/>
</dbReference>
<accession>A0A2T0XP41</accession>
<gene>
    <name evidence="2" type="ORF">DFO77_1204</name>
</gene>
<protein>
    <submittedName>
        <fullName evidence="2">Pentapeptide repeat protein</fullName>
    </submittedName>
</protein>
<feature type="chain" id="PRO_5030056684" evidence="1">
    <location>
        <begin position="19"/>
        <end position="239"/>
    </location>
</feature>
<dbReference type="Gene3D" id="2.160.20.80">
    <property type="entry name" value="E3 ubiquitin-protein ligase SopA"/>
    <property type="match status" value="1"/>
</dbReference>
<sequence>MKTLIFLFGIFLTLNLSAQETMDADEIIGMINRGDAVNLKGVKVVGELDLTNLENRQQERGNKDSFFSNVEVELAFVNCTFTDDVLAFYCEDHRDRCYRADFGKAVTFIDCTFNGETSFKYSLFPEEVVFNNNIFSHEANFKYSKFRKETSFIGSRFQDEANFKYADFSGFVNFHEAAFEEEASFKYAKFPDGAMFSNAHFYEEVDFKYTEYSGDVIFEGAQFDGEVDQKYSHILSKRK</sequence>
<dbReference type="OrthoDB" id="1123130at2"/>
<reference evidence="2 3" key="1">
    <citation type="submission" date="2018-07" db="EMBL/GenBank/DDBJ databases">
        <title>Freshwater and sediment microbial communities from various areas in North America, analyzing microbe dynamics in response to fracking.</title>
        <authorList>
            <person name="Lamendella R."/>
        </authorList>
    </citation>
    <scope>NUCLEOTIDE SEQUENCE [LARGE SCALE GENOMIC DNA]</scope>
    <source>
        <strain evidence="2 3">160A</strain>
    </source>
</reference>
<proteinExistence type="predicted"/>
<dbReference type="STRING" id="1168289.GCA_000259075_03928"/>
<evidence type="ECO:0000313" key="2">
    <source>
        <dbReference type="EMBL" id="RCW30786.1"/>
    </source>
</evidence>